<accession>Q1IVM3</accession>
<dbReference type="InterPro" id="IPR050595">
    <property type="entry name" value="Bact_response_regulator"/>
</dbReference>
<feature type="region of interest" description="Disordered" evidence="3">
    <location>
        <begin position="127"/>
        <end position="153"/>
    </location>
</feature>
<dbReference type="InterPro" id="IPR011006">
    <property type="entry name" value="CheY-like_superfamily"/>
</dbReference>
<dbReference type="Proteomes" id="UP000002432">
    <property type="component" value="Chromosome"/>
</dbReference>
<evidence type="ECO:0000313" key="6">
    <source>
        <dbReference type="Proteomes" id="UP000002432"/>
    </source>
</evidence>
<feature type="region of interest" description="Disordered" evidence="3">
    <location>
        <begin position="788"/>
        <end position="836"/>
    </location>
</feature>
<organism evidence="5 6">
    <name type="scientific">Koribacter versatilis (strain Ellin345)</name>
    <dbReference type="NCBI Taxonomy" id="204669"/>
    <lineage>
        <taxon>Bacteria</taxon>
        <taxon>Pseudomonadati</taxon>
        <taxon>Acidobacteriota</taxon>
        <taxon>Terriglobia</taxon>
        <taxon>Terriglobales</taxon>
        <taxon>Candidatus Korobacteraceae</taxon>
        <taxon>Candidatus Korobacter</taxon>
    </lineage>
</organism>
<dbReference type="GO" id="GO:0000160">
    <property type="term" value="P:phosphorelay signal transduction system"/>
    <property type="evidence" value="ECO:0007669"/>
    <property type="project" value="InterPro"/>
</dbReference>
<protein>
    <submittedName>
        <fullName evidence="5">Response regulator receiver protein</fullName>
    </submittedName>
</protein>
<feature type="compositionally biased region" description="Low complexity" evidence="3">
    <location>
        <begin position="655"/>
        <end position="677"/>
    </location>
</feature>
<dbReference type="EnsemblBacteria" id="ABF39077">
    <property type="protein sequence ID" value="ABF39077"/>
    <property type="gene ID" value="Acid345_0072"/>
</dbReference>
<feature type="modified residue" description="4-aspartylphosphate" evidence="2">
    <location>
        <position position="53"/>
    </location>
</feature>
<feature type="compositionally biased region" description="Low complexity" evidence="3">
    <location>
        <begin position="127"/>
        <end position="140"/>
    </location>
</feature>
<dbReference type="OrthoDB" id="119525at2"/>
<feature type="compositionally biased region" description="Basic and acidic residues" evidence="3">
    <location>
        <begin position="187"/>
        <end position="197"/>
    </location>
</feature>
<feature type="compositionally biased region" description="Low complexity" evidence="3">
    <location>
        <begin position="788"/>
        <end position="806"/>
    </location>
</feature>
<keyword evidence="1 2" id="KW-0597">Phosphoprotein</keyword>
<dbReference type="PANTHER" id="PTHR44591:SF3">
    <property type="entry name" value="RESPONSE REGULATORY DOMAIN-CONTAINING PROTEIN"/>
    <property type="match status" value="1"/>
</dbReference>
<feature type="compositionally biased region" description="Pro residues" evidence="3">
    <location>
        <begin position="141"/>
        <end position="150"/>
    </location>
</feature>
<dbReference type="eggNOG" id="COG3706">
    <property type="taxonomic scope" value="Bacteria"/>
</dbReference>
<keyword evidence="6" id="KW-1185">Reference proteome</keyword>
<dbReference type="KEGG" id="aba:Acid345_0072"/>
<sequence>MALKILLADDSMTAQNMGKKILTDAGYEVVAVSNGAAAVKKIAEINPQLCILDIYMPGYTGLEVCEKIKSSSVTARIPVLLTVGKMEPYKPEEGARVRADGVIVKPFEASELLRAVHRFSQRIANVAQPGRPGAPAQPASPQTPPPPPASTPATYERTVKLTREQIQEYMEPGLQGWRGGTSSPEHAGAHARTEAPDMPKSPAYPVEGVVASMKTGSTSDAMPAFTISGAVAEAETSTVVAETSAAVAELETPAVPVETVAMETVAMPVESALAATEIAPVTDVAIVTEEPAPVSTEAAVSVAETAPPVPEIAAPAIEPEAPTEAPIASASSVLPGFVDYLIAHSSVETAPETVVPAEIAPETPVAVAEAAPETVAALETETPVVPTPEAAPVALESNEFAVSAPAEPAPLAVEPAPVAEISVDPALQQTADGVLPTGAGFLSDDIRAAHDIGHKIPAVDPALEITPEVAITATPDPHLESNEHIHVANATEDGLVPTSRSAESEGVVTTEDPNLSPMEGLTDAVLPLEGGRLIIEEPAHVAEPSEPEAVAEAIATETAVETPAETVATEAVTTDTPAVEAVATEAAPGETPVVQEAVVETSAVEAPVAETPAVVETPSVESTPSKSGKKARKGMRPIPATTSGTETPAEASAQTAENTTAPAETAAVAEAATVAPETPAPPVEEKKEAPSAKADVTEEIAAVLDLLGQTTTSLSPSAPGAGVAAASAAVEEAPAVVIGAVRVWMAEEVALSEAETTISLENEMRIAQAPKEVVPEAVVEPVAVAEPSVTAEVAPQPEAATAAPAEETVRDDKNAPQPAVTPDTGVPPPDAGASPTQELAAAMAAAFGGALPQEDLARAEETQSISEEVRRFAMGDAYKPKPAVGFGGAAIEDPSEKSIPSQDKLAAAISRALDRLKPQIVAEILKELEAGEEK</sequence>
<evidence type="ECO:0000256" key="2">
    <source>
        <dbReference type="PROSITE-ProRule" id="PRU00169"/>
    </source>
</evidence>
<feature type="region of interest" description="Disordered" evidence="3">
    <location>
        <begin position="173"/>
        <end position="201"/>
    </location>
</feature>
<gene>
    <name evidence="5" type="ordered locus">Acid345_0072</name>
</gene>
<dbReference type="InterPro" id="IPR001789">
    <property type="entry name" value="Sig_transdc_resp-reg_receiver"/>
</dbReference>
<dbReference type="Pfam" id="PF00072">
    <property type="entry name" value="Response_reg"/>
    <property type="match status" value="1"/>
</dbReference>
<dbReference type="CDD" id="cd00156">
    <property type="entry name" value="REC"/>
    <property type="match status" value="1"/>
</dbReference>
<dbReference type="SUPFAM" id="SSF52172">
    <property type="entry name" value="CheY-like"/>
    <property type="match status" value="1"/>
</dbReference>
<evidence type="ECO:0000256" key="1">
    <source>
        <dbReference type="ARBA" id="ARBA00022553"/>
    </source>
</evidence>
<evidence type="ECO:0000313" key="5">
    <source>
        <dbReference type="EMBL" id="ABF39077.1"/>
    </source>
</evidence>
<dbReference type="SMART" id="SM00448">
    <property type="entry name" value="REC"/>
    <property type="match status" value="1"/>
</dbReference>
<evidence type="ECO:0000259" key="4">
    <source>
        <dbReference type="PROSITE" id="PS50110"/>
    </source>
</evidence>
<proteinExistence type="predicted"/>
<feature type="region of interest" description="Disordered" evidence="3">
    <location>
        <begin position="609"/>
        <end position="694"/>
    </location>
</feature>
<dbReference type="Gene3D" id="3.40.50.2300">
    <property type="match status" value="1"/>
</dbReference>
<dbReference type="AlphaFoldDB" id="Q1IVM3"/>
<feature type="domain" description="Response regulatory" evidence="4">
    <location>
        <begin position="4"/>
        <end position="120"/>
    </location>
</feature>
<dbReference type="EMBL" id="CP000360">
    <property type="protein sequence ID" value="ABF39077.1"/>
    <property type="molecule type" value="Genomic_DNA"/>
</dbReference>
<dbReference type="STRING" id="204669.Acid345_0072"/>
<dbReference type="PROSITE" id="PS50110">
    <property type="entry name" value="RESPONSE_REGULATORY"/>
    <property type="match status" value="1"/>
</dbReference>
<dbReference type="RefSeq" id="WP_011520879.1">
    <property type="nucleotide sequence ID" value="NC_008009.1"/>
</dbReference>
<name>Q1IVM3_KORVE</name>
<reference evidence="5 6" key="1">
    <citation type="journal article" date="2009" name="Appl. Environ. Microbiol.">
        <title>Three genomes from the phylum Acidobacteria provide insight into the lifestyles of these microorganisms in soils.</title>
        <authorList>
            <person name="Ward N.L."/>
            <person name="Challacombe J.F."/>
            <person name="Janssen P.H."/>
            <person name="Henrissat B."/>
            <person name="Coutinho P.M."/>
            <person name="Wu M."/>
            <person name="Xie G."/>
            <person name="Haft D.H."/>
            <person name="Sait M."/>
            <person name="Badger J."/>
            <person name="Barabote R.D."/>
            <person name="Bradley B."/>
            <person name="Brettin T.S."/>
            <person name="Brinkac L.M."/>
            <person name="Bruce D."/>
            <person name="Creasy T."/>
            <person name="Daugherty S.C."/>
            <person name="Davidsen T.M."/>
            <person name="DeBoy R.T."/>
            <person name="Detter J.C."/>
            <person name="Dodson R.J."/>
            <person name="Durkin A.S."/>
            <person name="Ganapathy A."/>
            <person name="Gwinn-Giglio M."/>
            <person name="Han C.S."/>
            <person name="Khouri H."/>
            <person name="Kiss H."/>
            <person name="Kothari S.P."/>
            <person name="Madupu R."/>
            <person name="Nelson K.E."/>
            <person name="Nelson W.C."/>
            <person name="Paulsen I."/>
            <person name="Penn K."/>
            <person name="Ren Q."/>
            <person name="Rosovitz M.J."/>
            <person name="Selengut J.D."/>
            <person name="Shrivastava S."/>
            <person name="Sullivan S.A."/>
            <person name="Tapia R."/>
            <person name="Thompson L.S."/>
            <person name="Watkins K.L."/>
            <person name="Yang Q."/>
            <person name="Yu C."/>
            <person name="Zafar N."/>
            <person name="Zhou L."/>
            <person name="Kuske C.R."/>
        </authorList>
    </citation>
    <scope>NUCLEOTIDE SEQUENCE [LARGE SCALE GENOMIC DNA]</scope>
    <source>
        <strain evidence="5 6">Ellin345</strain>
    </source>
</reference>
<dbReference type="PANTHER" id="PTHR44591">
    <property type="entry name" value="STRESS RESPONSE REGULATOR PROTEIN 1"/>
    <property type="match status" value="1"/>
</dbReference>
<feature type="compositionally biased region" description="Low complexity" evidence="3">
    <location>
        <begin position="609"/>
        <end position="618"/>
    </location>
</feature>
<dbReference type="HOGENOM" id="CLU_313484_0_0_0"/>
<evidence type="ECO:0000256" key="3">
    <source>
        <dbReference type="SAM" id="MobiDB-lite"/>
    </source>
</evidence>